<dbReference type="Proteomes" id="UP001156666">
    <property type="component" value="Unassembled WGS sequence"/>
</dbReference>
<protein>
    <submittedName>
        <fullName evidence="2">Antibiotic biosynthesis monooxygenase</fullName>
    </submittedName>
</protein>
<dbReference type="RefSeq" id="WP_235290804.1">
    <property type="nucleotide sequence ID" value="NZ_BSOH01000007.1"/>
</dbReference>
<dbReference type="Gene3D" id="3.30.70.100">
    <property type="match status" value="1"/>
</dbReference>
<keyword evidence="2" id="KW-0560">Oxidoreductase</keyword>
<dbReference type="GO" id="GO:0004497">
    <property type="term" value="F:monooxygenase activity"/>
    <property type="evidence" value="ECO:0007669"/>
    <property type="project" value="UniProtKB-KW"/>
</dbReference>
<dbReference type="AlphaFoldDB" id="A0AA37SPE2"/>
<dbReference type="InterPro" id="IPR007138">
    <property type="entry name" value="ABM_dom"/>
</dbReference>
<feature type="domain" description="ABM" evidence="1">
    <location>
        <begin position="2"/>
        <end position="95"/>
    </location>
</feature>
<keyword evidence="3" id="KW-1185">Reference proteome</keyword>
<organism evidence="2 3">
    <name type="scientific">Portibacter lacus</name>
    <dbReference type="NCBI Taxonomy" id="1099794"/>
    <lineage>
        <taxon>Bacteria</taxon>
        <taxon>Pseudomonadati</taxon>
        <taxon>Bacteroidota</taxon>
        <taxon>Saprospiria</taxon>
        <taxon>Saprospirales</taxon>
        <taxon>Haliscomenobacteraceae</taxon>
        <taxon>Portibacter</taxon>
    </lineage>
</organism>
<dbReference type="PROSITE" id="PS51725">
    <property type="entry name" value="ABM"/>
    <property type="match status" value="1"/>
</dbReference>
<keyword evidence="2" id="KW-0503">Monooxygenase</keyword>
<evidence type="ECO:0000313" key="2">
    <source>
        <dbReference type="EMBL" id="GLR17017.1"/>
    </source>
</evidence>
<reference evidence="2" key="1">
    <citation type="journal article" date="2014" name="Int. J. Syst. Evol. Microbiol.">
        <title>Complete genome sequence of Corynebacterium casei LMG S-19264T (=DSM 44701T), isolated from a smear-ripened cheese.</title>
        <authorList>
            <consortium name="US DOE Joint Genome Institute (JGI-PGF)"/>
            <person name="Walter F."/>
            <person name="Albersmeier A."/>
            <person name="Kalinowski J."/>
            <person name="Ruckert C."/>
        </authorList>
    </citation>
    <scope>NUCLEOTIDE SEQUENCE</scope>
    <source>
        <strain evidence="2">NBRC 108769</strain>
    </source>
</reference>
<proteinExistence type="predicted"/>
<dbReference type="EMBL" id="BSOH01000007">
    <property type="protein sequence ID" value="GLR17017.1"/>
    <property type="molecule type" value="Genomic_DNA"/>
</dbReference>
<dbReference type="SUPFAM" id="SSF54909">
    <property type="entry name" value="Dimeric alpha+beta barrel"/>
    <property type="match status" value="1"/>
</dbReference>
<sequence>MINRIVRLSFHPDKKADFIQVFEKHQQAMPLLFPSCKSLRLLEDLHHNDVFFTYSTWDSEDVLEDYRASAYFKEIWGTVKPWFNERAQAWSLGEIPV</sequence>
<evidence type="ECO:0000313" key="3">
    <source>
        <dbReference type="Proteomes" id="UP001156666"/>
    </source>
</evidence>
<name>A0AA37SPE2_9BACT</name>
<gene>
    <name evidence="2" type="primary">fjo15</name>
    <name evidence="2" type="ORF">GCM10007940_16320</name>
</gene>
<reference evidence="2" key="2">
    <citation type="submission" date="2023-01" db="EMBL/GenBank/DDBJ databases">
        <title>Draft genome sequence of Portibacter lacus strain NBRC 108769.</title>
        <authorList>
            <person name="Sun Q."/>
            <person name="Mori K."/>
        </authorList>
    </citation>
    <scope>NUCLEOTIDE SEQUENCE</scope>
    <source>
        <strain evidence="2">NBRC 108769</strain>
    </source>
</reference>
<evidence type="ECO:0000259" key="1">
    <source>
        <dbReference type="PROSITE" id="PS51725"/>
    </source>
</evidence>
<comment type="caution">
    <text evidence="2">The sequence shown here is derived from an EMBL/GenBank/DDBJ whole genome shotgun (WGS) entry which is preliminary data.</text>
</comment>
<dbReference type="InterPro" id="IPR011008">
    <property type="entry name" value="Dimeric_a/b-barrel"/>
</dbReference>
<dbReference type="Pfam" id="PF03992">
    <property type="entry name" value="ABM"/>
    <property type="match status" value="1"/>
</dbReference>
<accession>A0AA37SPE2</accession>